<evidence type="ECO:0000313" key="2">
    <source>
        <dbReference type="Proteomes" id="UP001244011"/>
    </source>
</evidence>
<dbReference type="Proteomes" id="UP001244011">
    <property type="component" value="Unassembled WGS sequence"/>
</dbReference>
<sequence length="232" mass="26034">MMAIAKKGIRHLRREQKRTTWTRFHLRRGQDWPKWMTGRLNIYLGPLADVTGRGKVRLGRKVDDPEQAALIVLWESADALKDFQHSPLCSEFLQSLGCENENESLLSLQWDSGFSMGENLGQADDLHGRMTLTTFNIPYTGVPDARHGAALLPTPSAAETIRGQAVCYQFFRLNGNGASPEREEASARDPGAHELWAKTVAKAMPPVEAWKQERWDIEEAPCCLDSETDEGD</sequence>
<accession>A0AAJ0BS39</accession>
<keyword evidence="2" id="KW-1185">Reference proteome</keyword>
<protein>
    <recommendedName>
        <fullName evidence="3">ABM domain-containing protein</fullName>
    </recommendedName>
</protein>
<gene>
    <name evidence="1" type="ORF">QBC33DRAFT_614563</name>
</gene>
<evidence type="ECO:0000313" key="1">
    <source>
        <dbReference type="EMBL" id="KAK1762007.1"/>
    </source>
</evidence>
<organism evidence="1 2">
    <name type="scientific">Phialemonium atrogriseum</name>
    <dbReference type="NCBI Taxonomy" id="1093897"/>
    <lineage>
        <taxon>Eukaryota</taxon>
        <taxon>Fungi</taxon>
        <taxon>Dikarya</taxon>
        <taxon>Ascomycota</taxon>
        <taxon>Pezizomycotina</taxon>
        <taxon>Sordariomycetes</taxon>
        <taxon>Sordariomycetidae</taxon>
        <taxon>Cephalothecales</taxon>
        <taxon>Cephalothecaceae</taxon>
        <taxon>Phialemonium</taxon>
    </lineage>
</organism>
<dbReference type="GeneID" id="85315782"/>
<dbReference type="RefSeq" id="XP_060278220.1">
    <property type="nucleotide sequence ID" value="XM_060432595.1"/>
</dbReference>
<dbReference type="InterPro" id="IPR011008">
    <property type="entry name" value="Dimeric_a/b-barrel"/>
</dbReference>
<reference evidence="1" key="1">
    <citation type="submission" date="2023-06" db="EMBL/GenBank/DDBJ databases">
        <title>Genome-scale phylogeny and comparative genomics of the fungal order Sordariales.</title>
        <authorList>
            <consortium name="Lawrence Berkeley National Laboratory"/>
            <person name="Hensen N."/>
            <person name="Bonometti L."/>
            <person name="Westerberg I."/>
            <person name="Brannstrom I.O."/>
            <person name="Guillou S."/>
            <person name="Cros-Aarteil S."/>
            <person name="Calhoun S."/>
            <person name="Haridas S."/>
            <person name="Kuo A."/>
            <person name="Mondo S."/>
            <person name="Pangilinan J."/>
            <person name="Riley R."/>
            <person name="Labutti K."/>
            <person name="Andreopoulos B."/>
            <person name="Lipzen A."/>
            <person name="Chen C."/>
            <person name="Yanf M."/>
            <person name="Daum C."/>
            <person name="Ng V."/>
            <person name="Clum A."/>
            <person name="Steindorff A."/>
            <person name="Ohm R."/>
            <person name="Martin F."/>
            <person name="Silar P."/>
            <person name="Natvig D."/>
            <person name="Lalanne C."/>
            <person name="Gautier V."/>
            <person name="Ament-Velasquez S.L."/>
            <person name="Kruys A."/>
            <person name="Hutchinson M.I."/>
            <person name="Powell A.J."/>
            <person name="Barry K."/>
            <person name="Miller A.N."/>
            <person name="Grigoriev I.V."/>
            <person name="Debuchy R."/>
            <person name="Gladieux P."/>
            <person name="Thoren M.H."/>
            <person name="Johannesson H."/>
        </authorList>
    </citation>
    <scope>NUCLEOTIDE SEQUENCE</scope>
    <source>
        <strain evidence="1">8032-3</strain>
    </source>
</reference>
<dbReference type="EMBL" id="MU839044">
    <property type="protein sequence ID" value="KAK1762007.1"/>
    <property type="molecule type" value="Genomic_DNA"/>
</dbReference>
<proteinExistence type="predicted"/>
<dbReference type="SUPFAM" id="SSF54909">
    <property type="entry name" value="Dimeric alpha+beta barrel"/>
    <property type="match status" value="1"/>
</dbReference>
<comment type="caution">
    <text evidence="1">The sequence shown here is derived from an EMBL/GenBank/DDBJ whole genome shotgun (WGS) entry which is preliminary data.</text>
</comment>
<dbReference type="AlphaFoldDB" id="A0AAJ0BS39"/>
<dbReference type="Gene3D" id="3.30.70.100">
    <property type="match status" value="1"/>
</dbReference>
<name>A0AAJ0BS39_9PEZI</name>
<evidence type="ECO:0008006" key="3">
    <source>
        <dbReference type="Google" id="ProtNLM"/>
    </source>
</evidence>